<gene>
    <name evidence="7" type="ORF">CBI30_00235</name>
</gene>
<evidence type="ECO:0000256" key="1">
    <source>
        <dbReference type="ARBA" id="ARBA00022670"/>
    </source>
</evidence>
<keyword evidence="1" id="KW-0645">Protease</keyword>
<comment type="caution">
    <text evidence="7">The sequence shown here is derived from an EMBL/GenBank/DDBJ whole genome shotgun (WGS) entry which is preliminary data.</text>
</comment>
<keyword evidence="4" id="KW-0862">Zinc</keyword>
<dbReference type="PANTHER" id="PTHR30471:SF3">
    <property type="entry name" value="UPF0758 PROTEIN YEES-RELATED"/>
    <property type="match status" value="1"/>
</dbReference>
<dbReference type="InterPro" id="IPR001405">
    <property type="entry name" value="UPF0758"/>
</dbReference>
<sequence>MVHNHPSGNPLPSLADQELTKTLSKALQLVDIPLLNHCIVNGSGFFSFFDSGLMKND</sequence>
<dbReference type="RefSeq" id="WP_206075507.1">
    <property type="nucleotide sequence ID" value="NZ_NGUO01000001.1"/>
</dbReference>
<organism evidence="7 8">
    <name type="scientific">Polynucleobacter aenigmaticus</name>
    <dbReference type="NCBI Taxonomy" id="1743164"/>
    <lineage>
        <taxon>Bacteria</taxon>
        <taxon>Pseudomonadati</taxon>
        <taxon>Pseudomonadota</taxon>
        <taxon>Betaproteobacteria</taxon>
        <taxon>Burkholderiales</taxon>
        <taxon>Burkholderiaceae</taxon>
        <taxon>Polynucleobacter</taxon>
    </lineage>
</organism>
<evidence type="ECO:0000313" key="8">
    <source>
        <dbReference type="Proteomes" id="UP000198104"/>
    </source>
</evidence>
<proteinExistence type="predicted"/>
<protein>
    <submittedName>
        <fullName evidence="7">DNA repair protein RadC</fullName>
    </submittedName>
</protein>
<evidence type="ECO:0000256" key="4">
    <source>
        <dbReference type="ARBA" id="ARBA00022833"/>
    </source>
</evidence>
<dbReference type="Gene3D" id="3.40.140.10">
    <property type="entry name" value="Cytidine Deaminase, domain 2"/>
    <property type="match status" value="1"/>
</dbReference>
<dbReference type="GO" id="GO:0006508">
    <property type="term" value="P:proteolysis"/>
    <property type="evidence" value="ECO:0007669"/>
    <property type="project" value="UniProtKB-KW"/>
</dbReference>
<dbReference type="Proteomes" id="UP000198104">
    <property type="component" value="Unassembled WGS sequence"/>
</dbReference>
<dbReference type="Pfam" id="PF04002">
    <property type="entry name" value="RadC"/>
    <property type="match status" value="1"/>
</dbReference>
<evidence type="ECO:0000259" key="6">
    <source>
        <dbReference type="PROSITE" id="PS50249"/>
    </source>
</evidence>
<keyword evidence="3" id="KW-0378">Hydrolase</keyword>
<feature type="domain" description="MPN" evidence="6">
    <location>
        <begin position="1"/>
        <end position="54"/>
    </location>
</feature>
<dbReference type="InterPro" id="IPR020891">
    <property type="entry name" value="UPF0758_CS"/>
</dbReference>
<evidence type="ECO:0000313" key="7">
    <source>
        <dbReference type="EMBL" id="OWS72735.1"/>
    </source>
</evidence>
<name>A0A254Q1Q2_9BURK</name>
<evidence type="ECO:0000256" key="5">
    <source>
        <dbReference type="ARBA" id="ARBA00023049"/>
    </source>
</evidence>
<dbReference type="InterPro" id="IPR037518">
    <property type="entry name" value="MPN"/>
</dbReference>
<dbReference type="PANTHER" id="PTHR30471">
    <property type="entry name" value="DNA REPAIR PROTEIN RADC"/>
    <property type="match status" value="1"/>
</dbReference>
<reference evidence="7 8" key="1">
    <citation type="submission" date="2017-05" db="EMBL/GenBank/DDBJ databases">
        <title>Polynucleobacter sp. MWH-K35W1 isolated from the permanently anoxic monimolimnion of a meromictic lake.</title>
        <authorList>
            <person name="Hahn M.W."/>
        </authorList>
    </citation>
    <scope>NUCLEOTIDE SEQUENCE [LARGE SCALE GENOMIC DNA]</scope>
    <source>
        <strain evidence="7 8">MWH-K35W1</strain>
    </source>
</reference>
<dbReference type="GO" id="GO:0008237">
    <property type="term" value="F:metallopeptidase activity"/>
    <property type="evidence" value="ECO:0007669"/>
    <property type="project" value="UniProtKB-KW"/>
</dbReference>
<keyword evidence="2" id="KW-0479">Metal-binding</keyword>
<keyword evidence="5" id="KW-0482">Metalloprotease</keyword>
<evidence type="ECO:0000256" key="3">
    <source>
        <dbReference type="ARBA" id="ARBA00022801"/>
    </source>
</evidence>
<dbReference type="InterPro" id="IPR025657">
    <property type="entry name" value="RadC_JAB"/>
</dbReference>
<dbReference type="AlphaFoldDB" id="A0A254Q1Q2"/>
<dbReference type="PROSITE" id="PS01302">
    <property type="entry name" value="UPF0758"/>
    <property type="match status" value="1"/>
</dbReference>
<dbReference type="GO" id="GO:0046872">
    <property type="term" value="F:metal ion binding"/>
    <property type="evidence" value="ECO:0007669"/>
    <property type="project" value="UniProtKB-KW"/>
</dbReference>
<dbReference type="EMBL" id="NGUO01000001">
    <property type="protein sequence ID" value="OWS72735.1"/>
    <property type="molecule type" value="Genomic_DNA"/>
</dbReference>
<evidence type="ECO:0000256" key="2">
    <source>
        <dbReference type="ARBA" id="ARBA00022723"/>
    </source>
</evidence>
<dbReference type="PROSITE" id="PS50249">
    <property type="entry name" value="MPN"/>
    <property type="match status" value="1"/>
</dbReference>
<keyword evidence="8" id="KW-1185">Reference proteome</keyword>
<accession>A0A254Q1Q2</accession>